<sequence>MSMSCQELASRIERMQPNAEPRDVARLCLLLSNCVENIGELDDDNLLTEAWKEMGLRLQAATDQHAAMTDELDELANSDPRKFSPEQIWVLIRAIKVQSQILQMYVGQPMIDV</sequence>
<reference evidence="2" key="1">
    <citation type="submission" date="2019-02" db="EMBL/GenBank/DDBJ databases">
        <title>Deep-cultivation of Planctomycetes and their phenomic and genomic characterization uncovers novel biology.</title>
        <authorList>
            <person name="Wiegand S."/>
            <person name="Jogler M."/>
            <person name="Boedeker C."/>
            <person name="Pinto D."/>
            <person name="Vollmers J."/>
            <person name="Rivas-Marin E."/>
            <person name="Kohn T."/>
            <person name="Peeters S.H."/>
            <person name="Heuer A."/>
            <person name="Rast P."/>
            <person name="Oberbeckmann S."/>
            <person name="Bunk B."/>
            <person name="Jeske O."/>
            <person name="Meyerdierks A."/>
            <person name="Storesund J.E."/>
            <person name="Kallscheuer N."/>
            <person name="Luecker S."/>
            <person name="Lage O.M."/>
            <person name="Pohl T."/>
            <person name="Merkel B.J."/>
            <person name="Hornburger P."/>
            <person name="Mueller R.-W."/>
            <person name="Bruemmer F."/>
            <person name="Labrenz M."/>
            <person name="Spormann A.M."/>
            <person name="Op den Camp H."/>
            <person name="Overmann J."/>
            <person name="Amann R."/>
            <person name="Jetten M.S.M."/>
            <person name="Mascher T."/>
            <person name="Medema M.H."/>
            <person name="Devos D.P."/>
            <person name="Kaster A.-K."/>
            <person name="Ovreas L."/>
            <person name="Rohde M."/>
            <person name="Galperin M.Y."/>
            <person name="Jogler C."/>
        </authorList>
    </citation>
    <scope>NUCLEOTIDE SEQUENCE [LARGE SCALE GENOMIC DNA]</scope>
    <source>
        <strain evidence="2">Pan97</strain>
    </source>
</reference>
<evidence type="ECO:0000313" key="1">
    <source>
        <dbReference type="EMBL" id="QDU75576.1"/>
    </source>
</evidence>
<dbReference type="RefSeq" id="WP_196782380.1">
    <property type="nucleotide sequence ID" value="NZ_CP036289.1"/>
</dbReference>
<keyword evidence="2" id="KW-1185">Reference proteome</keyword>
<name>A0A518C8M0_9BACT</name>
<protein>
    <submittedName>
        <fullName evidence="1">Uncharacterized protein</fullName>
    </submittedName>
</protein>
<proteinExistence type="predicted"/>
<dbReference type="KEGG" id="bvo:Pan97_26090"/>
<dbReference type="AlphaFoldDB" id="A0A518C8M0"/>
<organism evidence="1 2">
    <name type="scientific">Bremerella volcania</name>
    <dbReference type="NCBI Taxonomy" id="2527984"/>
    <lineage>
        <taxon>Bacteria</taxon>
        <taxon>Pseudomonadati</taxon>
        <taxon>Planctomycetota</taxon>
        <taxon>Planctomycetia</taxon>
        <taxon>Pirellulales</taxon>
        <taxon>Pirellulaceae</taxon>
        <taxon>Bremerella</taxon>
    </lineage>
</organism>
<evidence type="ECO:0000313" key="2">
    <source>
        <dbReference type="Proteomes" id="UP000318626"/>
    </source>
</evidence>
<gene>
    <name evidence="1" type="ORF">Pan97_26090</name>
</gene>
<dbReference type="EMBL" id="CP036289">
    <property type="protein sequence ID" value="QDU75576.1"/>
    <property type="molecule type" value="Genomic_DNA"/>
</dbReference>
<accession>A0A518C8M0</accession>
<dbReference type="Proteomes" id="UP000318626">
    <property type="component" value="Chromosome"/>
</dbReference>